<comment type="subunit">
    <text evidence="5">Subunit of the heterotrimeric GatFAB amidotransferase (AdT) complex, composed of A, B and F subunits.</text>
</comment>
<evidence type="ECO:0000313" key="7">
    <source>
        <dbReference type="EMBL" id="CCD24023.1"/>
    </source>
</evidence>
<dbReference type="OMA" id="QPASYCG"/>
<dbReference type="GO" id="GO:0070681">
    <property type="term" value="P:glutaminyl-tRNAGln biosynthesis via transamidation"/>
    <property type="evidence" value="ECO:0007669"/>
    <property type="project" value="UniProtKB-UniRule"/>
</dbReference>
<dbReference type="GeneID" id="11494768"/>
<organism evidence="7 8">
    <name type="scientific">Naumovozyma dairenensis (strain ATCC 10597 / BCRC 20456 / CBS 421 / NBRC 0211 / NRRL Y-12639)</name>
    <name type="common">Saccharomyces dairenensis</name>
    <dbReference type="NCBI Taxonomy" id="1071378"/>
    <lineage>
        <taxon>Eukaryota</taxon>
        <taxon>Fungi</taxon>
        <taxon>Dikarya</taxon>
        <taxon>Ascomycota</taxon>
        <taxon>Saccharomycotina</taxon>
        <taxon>Saccharomycetes</taxon>
        <taxon>Saccharomycetales</taxon>
        <taxon>Saccharomycetaceae</taxon>
        <taxon>Naumovozyma</taxon>
    </lineage>
</organism>
<evidence type="ECO:0000256" key="1">
    <source>
        <dbReference type="ARBA" id="ARBA00022598"/>
    </source>
</evidence>
<comment type="function">
    <text evidence="5">Allows the formation of correctly charged Gln-tRNA(Gln) through the transamidation of misacylated Glu-tRNA(Gln) in the mitochondria. The reaction takes place in the presence of glutamine and ATP through an activated gamma-phospho-Glu-tRNA(Gln).</text>
</comment>
<sequence>MSQAKSIDHVIKALPKLQSRYNIFAHLEPSTKILQRYNDIQKNQPNSTLAGTISAIKDNIVTQDSNTTCASQMLKEYKSPFTATIVKLLSNAGTTIVGKTNMDEFAMGSLGIHSCYGPTINPSRAFFANDDMGKREMVTGGSSSGSAAAVSATIDGDNIIDFALGTDTGGSVRLPASYCSVLGFKGSYGRISRYGVVSFAQSLDTVGIFAKDLPILRGVFDVLNKYDRKDPTSLNDLLRNEIIELSDKCLHRLQNPLRIGIVQEFNQESVDKDIKSAFHDFIGQLMEKGYTVVPISIPSIKYSLPIYYTLAPSEAVSNLSRYDGIRFGTRDPNEDVNNEAFFSKTRSNFGTEVRNRLILGNYNLSSSFAHNNYIQAQKLRVNLINEFDFMFKFPNVLTRNKANVGDDNGIDFIISPTSLNKPTFVRRAMSDKIATDEYFNDIFTIPASLAGLPTMTIPIRGNEPIGIQIMGQYGDDQGVLDFTSTLMKK</sequence>
<gene>
    <name evidence="7" type="primary">NDAI0C03630</name>
    <name evidence="5" type="synonym">HER2</name>
    <name evidence="7" type="ordered locus">NDAI_0C03630</name>
</gene>
<keyword evidence="4 5" id="KW-0648">Protein biosynthesis</keyword>
<evidence type="ECO:0000256" key="2">
    <source>
        <dbReference type="ARBA" id="ARBA00022741"/>
    </source>
</evidence>
<evidence type="ECO:0000256" key="3">
    <source>
        <dbReference type="ARBA" id="ARBA00022840"/>
    </source>
</evidence>
<dbReference type="HOGENOM" id="CLU_009600_7_6_1"/>
<dbReference type="Pfam" id="PF01425">
    <property type="entry name" value="Amidase"/>
    <property type="match status" value="1"/>
</dbReference>
<feature type="active site" description="Acyl-ester intermediate" evidence="5">
    <location>
        <position position="171"/>
    </location>
</feature>
<proteinExistence type="inferred from homology"/>
<keyword evidence="3 5" id="KW-0067">ATP-binding</keyword>
<dbReference type="InterPro" id="IPR023631">
    <property type="entry name" value="Amidase_dom"/>
</dbReference>
<dbReference type="PANTHER" id="PTHR11895">
    <property type="entry name" value="TRANSAMIDASE"/>
    <property type="match status" value="1"/>
</dbReference>
<keyword evidence="1 5" id="KW-0436">Ligase</keyword>
<comment type="catalytic activity">
    <reaction evidence="5">
        <text>L-glutamyl-tRNA(Gln) + L-glutamine + ATP + H2O = L-glutaminyl-tRNA(Gln) + L-glutamate + ADP + phosphate + H(+)</text>
        <dbReference type="Rhea" id="RHEA:17521"/>
        <dbReference type="Rhea" id="RHEA-COMP:9681"/>
        <dbReference type="Rhea" id="RHEA-COMP:9684"/>
        <dbReference type="ChEBI" id="CHEBI:15377"/>
        <dbReference type="ChEBI" id="CHEBI:15378"/>
        <dbReference type="ChEBI" id="CHEBI:29985"/>
        <dbReference type="ChEBI" id="CHEBI:30616"/>
        <dbReference type="ChEBI" id="CHEBI:43474"/>
        <dbReference type="ChEBI" id="CHEBI:58359"/>
        <dbReference type="ChEBI" id="CHEBI:78520"/>
        <dbReference type="ChEBI" id="CHEBI:78521"/>
        <dbReference type="ChEBI" id="CHEBI:456216"/>
        <dbReference type="EC" id="6.3.5.7"/>
    </reaction>
</comment>
<feature type="active site" description="Charge relay system" evidence="5">
    <location>
        <position position="142"/>
    </location>
</feature>
<dbReference type="GO" id="GO:0050567">
    <property type="term" value="F:glutaminyl-tRNA synthase (glutamine-hydrolyzing) activity"/>
    <property type="evidence" value="ECO:0007669"/>
    <property type="project" value="UniProtKB-UniRule"/>
</dbReference>
<dbReference type="eggNOG" id="KOG1211">
    <property type="taxonomic scope" value="Eukaryota"/>
</dbReference>
<feature type="domain" description="Amidase" evidence="6">
    <location>
        <begin position="11"/>
        <end position="480"/>
    </location>
</feature>
<comment type="subcellular location">
    <subcellularLocation>
        <location evidence="5">Mitochondrion</location>
    </subcellularLocation>
</comment>
<dbReference type="NCBIfam" id="TIGR00132">
    <property type="entry name" value="gatA"/>
    <property type="match status" value="1"/>
</dbReference>
<evidence type="ECO:0000313" key="8">
    <source>
        <dbReference type="Proteomes" id="UP000000689"/>
    </source>
</evidence>
<dbReference type="GO" id="GO:0005524">
    <property type="term" value="F:ATP binding"/>
    <property type="evidence" value="ECO:0007669"/>
    <property type="project" value="UniProtKB-KW"/>
</dbReference>
<dbReference type="GO" id="GO:0030956">
    <property type="term" value="C:glutamyl-tRNA(Gln) amidotransferase complex"/>
    <property type="evidence" value="ECO:0007669"/>
    <property type="project" value="UniProtKB-UniRule"/>
</dbReference>
<dbReference type="STRING" id="1071378.G0W8B2"/>
<keyword evidence="2 5" id="KW-0547">Nucleotide-binding</keyword>
<dbReference type="EMBL" id="HE580269">
    <property type="protein sequence ID" value="CCD24023.1"/>
    <property type="molecule type" value="Genomic_DNA"/>
</dbReference>
<dbReference type="Gene3D" id="3.90.1300.10">
    <property type="entry name" value="Amidase signature (AS) domain"/>
    <property type="match status" value="1"/>
</dbReference>
<name>G0W8B2_NAUDC</name>
<dbReference type="Proteomes" id="UP000000689">
    <property type="component" value="Chromosome 3"/>
</dbReference>
<dbReference type="AlphaFoldDB" id="G0W8B2"/>
<accession>G0W8B2</accession>
<evidence type="ECO:0000259" key="6">
    <source>
        <dbReference type="Pfam" id="PF01425"/>
    </source>
</evidence>
<dbReference type="SUPFAM" id="SSF75304">
    <property type="entry name" value="Amidase signature (AS) enzymes"/>
    <property type="match status" value="1"/>
</dbReference>
<dbReference type="GO" id="GO:0007029">
    <property type="term" value="P:endoplasmic reticulum organization"/>
    <property type="evidence" value="ECO:0007669"/>
    <property type="project" value="EnsemblFungi"/>
</dbReference>
<dbReference type="PANTHER" id="PTHR11895:SF7">
    <property type="entry name" value="GLUTAMYL-TRNA(GLN) AMIDOTRANSFERASE SUBUNIT A, MITOCHONDRIAL"/>
    <property type="match status" value="1"/>
</dbReference>
<keyword evidence="8" id="KW-1185">Reference proteome</keyword>
<reference evidence="7 8" key="1">
    <citation type="journal article" date="2011" name="Proc. Natl. Acad. Sci. U.S.A.">
        <title>Evolutionary erosion of yeast sex chromosomes by mating-type switching accidents.</title>
        <authorList>
            <person name="Gordon J.L."/>
            <person name="Armisen D."/>
            <person name="Proux-Wera E."/>
            <person name="Oheigeartaigh S.S."/>
            <person name="Byrne K.P."/>
            <person name="Wolfe K.H."/>
        </authorList>
    </citation>
    <scope>NUCLEOTIDE SEQUENCE [LARGE SCALE GENOMIC DNA]</scope>
    <source>
        <strain evidence="8">ATCC 10597 / BCRC 20456 / CBS 421 / NBRC 0211 / NRRL Y-12639</strain>
    </source>
</reference>
<evidence type="ECO:0000256" key="4">
    <source>
        <dbReference type="ARBA" id="ARBA00022917"/>
    </source>
</evidence>
<dbReference type="EC" id="6.3.5.7" evidence="5"/>
<dbReference type="GO" id="GO:0032543">
    <property type="term" value="P:mitochondrial translation"/>
    <property type="evidence" value="ECO:0007669"/>
    <property type="project" value="UniProtKB-UniRule"/>
</dbReference>
<dbReference type="OrthoDB" id="421993at2759"/>
<dbReference type="GO" id="GO:0005739">
    <property type="term" value="C:mitochondrion"/>
    <property type="evidence" value="ECO:0007669"/>
    <property type="project" value="UniProtKB-SubCell"/>
</dbReference>
<dbReference type="HAMAP" id="MF_00120">
    <property type="entry name" value="GatA"/>
    <property type="match status" value="1"/>
</dbReference>
<feature type="active site" description="Charge relay system" evidence="5">
    <location>
        <position position="57"/>
    </location>
</feature>
<dbReference type="InterPro" id="IPR004412">
    <property type="entry name" value="GatA"/>
</dbReference>
<dbReference type="KEGG" id="ndi:NDAI_0C03630"/>
<dbReference type="InterPro" id="IPR000120">
    <property type="entry name" value="Amidase"/>
</dbReference>
<evidence type="ECO:0000256" key="5">
    <source>
        <dbReference type="HAMAP-Rule" id="MF_03150"/>
    </source>
</evidence>
<comment type="similarity">
    <text evidence="5">Belongs to the amidase family. GatA subfamily.</text>
</comment>
<dbReference type="InterPro" id="IPR036928">
    <property type="entry name" value="AS_sf"/>
</dbReference>
<dbReference type="RefSeq" id="XP_003669266.1">
    <property type="nucleotide sequence ID" value="XM_003669218.1"/>
</dbReference>
<protein>
    <recommendedName>
        <fullName evidence="5">Glutamyl-tRNA(Gln) amidotransferase subunit A, mitochondrial</fullName>
        <shortName evidence="5">Glu-AdT subunit A</shortName>
        <ecNumber evidence="5">6.3.5.7</ecNumber>
    </recommendedName>
</protein>
<keyword evidence="5" id="KW-0496">Mitochondrion</keyword>